<feature type="domain" description="DUF1540" evidence="1">
    <location>
        <begin position="13"/>
        <end position="52"/>
    </location>
</feature>
<proteinExistence type="predicted"/>
<dbReference type="OrthoDB" id="1739902at2"/>
<keyword evidence="3" id="KW-1185">Reference proteome</keyword>
<dbReference type="Proteomes" id="UP000467132">
    <property type="component" value="Unassembled WGS sequence"/>
</dbReference>
<dbReference type="Pfam" id="PF07561">
    <property type="entry name" value="DUF1540"/>
    <property type="match status" value="1"/>
</dbReference>
<dbReference type="AlphaFoldDB" id="A0A845QRB1"/>
<comment type="caution">
    <text evidence="2">The sequence shown here is derived from an EMBL/GenBank/DDBJ whole genome shotgun (WGS) entry which is preliminary data.</text>
</comment>
<protein>
    <submittedName>
        <fullName evidence="2">DUF1540 domain-containing protein</fullName>
    </submittedName>
</protein>
<organism evidence="2 3">
    <name type="scientific">Senegalia massiliensis</name>
    <dbReference type="NCBI Taxonomy" id="1720316"/>
    <lineage>
        <taxon>Bacteria</taxon>
        <taxon>Bacillati</taxon>
        <taxon>Bacillota</taxon>
        <taxon>Clostridia</taxon>
        <taxon>Eubacteriales</taxon>
        <taxon>Clostridiaceae</taxon>
        <taxon>Senegalia</taxon>
    </lineage>
</organism>
<dbReference type="RefSeq" id="WP_160195831.1">
    <property type="nucleotide sequence ID" value="NZ_QXXA01000001.1"/>
</dbReference>
<dbReference type="InterPro" id="IPR011437">
    <property type="entry name" value="DUF1540"/>
</dbReference>
<sequence length="55" mass="6156">MSVEKTNSHLPGVKCSVNTCYYHAEGNYCNAEKIQIKPMNAQSVQETDCGTFEKK</sequence>
<name>A0A845QRB1_9CLOT</name>
<gene>
    <name evidence="2" type="ORF">D3Z33_00420</name>
</gene>
<evidence type="ECO:0000313" key="2">
    <source>
        <dbReference type="EMBL" id="NBI05317.1"/>
    </source>
</evidence>
<reference evidence="2 3" key="1">
    <citation type="submission" date="2018-08" db="EMBL/GenBank/DDBJ databases">
        <title>Murine metabolic-syndrome-specific gut microbial biobank.</title>
        <authorList>
            <person name="Liu C."/>
        </authorList>
    </citation>
    <scope>NUCLEOTIDE SEQUENCE [LARGE SCALE GENOMIC DNA]</scope>
    <source>
        <strain evidence="2 3">583</strain>
    </source>
</reference>
<evidence type="ECO:0000259" key="1">
    <source>
        <dbReference type="Pfam" id="PF07561"/>
    </source>
</evidence>
<accession>A0A845QRB1</accession>
<dbReference type="EMBL" id="QXXA01000001">
    <property type="protein sequence ID" value="NBI05317.1"/>
    <property type="molecule type" value="Genomic_DNA"/>
</dbReference>
<evidence type="ECO:0000313" key="3">
    <source>
        <dbReference type="Proteomes" id="UP000467132"/>
    </source>
</evidence>